<reference evidence="1 2" key="1">
    <citation type="submission" date="2020-09" db="EMBL/GenBank/DDBJ databases">
        <title>De no assembly of potato wild relative species, Solanum commersonii.</title>
        <authorList>
            <person name="Cho K."/>
        </authorList>
    </citation>
    <scope>NUCLEOTIDE SEQUENCE [LARGE SCALE GENOMIC DNA]</scope>
    <source>
        <strain evidence="1">LZ3.2</strain>
        <tissue evidence="1">Leaf</tissue>
    </source>
</reference>
<evidence type="ECO:0000313" key="2">
    <source>
        <dbReference type="Proteomes" id="UP000824120"/>
    </source>
</evidence>
<keyword evidence="2" id="KW-1185">Reference proteome</keyword>
<protein>
    <submittedName>
        <fullName evidence="1">Uncharacterized protein</fullName>
    </submittedName>
</protein>
<dbReference type="EMBL" id="JACXVP010000009">
    <property type="protein sequence ID" value="KAG5585186.1"/>
    <property type="molecule type" value="Genomic_DNA"/>
</dbReference>
<evidence type="ECO:0000313" key="1">
    <source>
        <dbReference type="EMBL" id="KAG5585186.1"/>
    </source>
</evidence>
<gene>
    <name evidence="1" type="ORF">H5410_045620</name>
</gene>
<proteinExistence type="predicted"/>
<comment type="caution">
    <text evidence="1">The sequence shown here is derived from an EMBL/GenBank/DDBJ whole genome shotgun (WGS) entry which is preliminary data.</text>
</comment>
<dbReference type="AlphaFoldDB" id="A0A9J5XBN9"/>
<dbReference type="Proteomes" id="UP000824120">
    <property type="component" value="Chromosome 9"/>
</dbReference>
<organism evidence="1 2">
    <name type="scientific">Solanum commersonii</name>
    <name type="common">Commerson's wild potato</name>
    <name type="synonym">Commerson's nightshade</name>
    <dbReference type="NCBI Taxonomy" id="4109"/>
    <lineage>
        <taxon>Eukaryota</taxon>
        <taxon>Viridiplantae</taxon>
        <taxon>Streptophyta</taxon>
        <taxon>Embryophyta</taxon>
        <taxon>Tracheophyta</taxon>
        <taxon>Spermatophyta</taxon>
        <taxon>Magnoliopsida</taxon>
        <taxon>eudicotyledons</taxon>
        <taxon>Gunneridae</taxon>
        <taxon>Pentapetalae</taxon>
        <taxon>asterids</taxon>
        <taxon>lamiids</taxon>
        <taxon>Solanales</taxon>
        <taxon>Solanaceae</taxon>
        <taxon>Solanoideae</taxon>
        <taxon>Solaneae</taxon>
        <taxon>Solanum</taxon>
    </lineage>
</organism>
<dbReference type="OrthoDB" id="439808at2759"/>
<name>A0A9J5XBN9_SOLCO</name>
<sequence length="221" mass="25052">MEWTLSDDMTKHTMDIVGRHFNGVDYKTSDRDPLLDEQYRLGPFGKNVPLGLRRVSQENNGYARIFPGQHYSGHYYLWYGIITKNGTFVCRVVYVPIGESIESEIPAVINFSTETGYLSSRYRIGVVKLGDEPTCSWWHRQTLLGSGISLPPEFYLPRYVDAHEITSSQVSQPSSFLTNDLITSLSNFQPQSRVVGTAGASYSKPAWDVIVAPQSRRYVDR</sequence>
<accession>A0A9J5XBN9</accession>